<dbReference type="EMBL" id="BAABID010000008">
    <property type="protein sequence ID" value="GAA4727449.1"/>
    <property type="molecule type" value="Genomic_DNA"/>
</dbReference>
<keyword evidence="4 7" id="KW-0472">Membrane</keyword>
<keyword evidence="6 7" id="KW-0961">Cell wall biogenesis/degradation</keyword>
<keyword evidence="2 7" id="KW-0812">Transmembrane</keyword>
<evidence type="ECO:0000256" key="1">
    <source>
        <dbReference type="ARBA" id="ARBA00022475"/>
    </source>
</evidence>
<evidence type="ECO:0000256" key="2">
    <source>
        <dbReference type="ARBA" id="ARBA00022692"/>
    </source>
</evidence>
<keyword evidence="1 7" id="KW-1003">Cell membrane</keyword>
<feature type="region of interest" description="Disordered" evidence="8">
    <location>
        <begin position="1"/>
        <end position="36"/>
    </location>
</feature>
<comment type="function">
    <text evidence="7">Functions as a peptidoglycan terminase that cleaves nascent peptidoglycan strands endolytically to terminate their elongation.</text>
</comment>
<comment type="similarity">
    <text evidence="7">Belongs to the transglycosylase MltG family.</text>
</comment>
<evidence type="ECO:0000256" key="3">
    <source>
        <dbReference type="ARBA" id="ARBA00022989"/>
    </source>
</evidence>
<reference evidence="10" key="1">
    <citation type="journal article" date="2019" name="Int. J. Syst. Evol. Microbiol.">
        <title>The Global Catalogue of Microorganisms (GCM) 10K type strain sequencing project: providing services to taxonomists for standard genome sequencing and annotation.</title>
        <authorList>
            <consortium name="The Broad Institute Genomics Platform"/>
            <consortium name="The Broad Institute Genome Sequencing Center for Infectious Disease"/>
            <person name="Wu L."/>
            <person name="Ma J."/>
        </authorList>
    </citation>
    <scope>NUCLEOTIDE SEQUENCE [LARGE SCALE GENOMIC DNA]</scope>
    <source>
        <strain evidence="10">JCM 18063</strain>
    </source>
</reference>
<dbReference type="RefSeq" id="WP_172149724.1">
    <property type="nucleotide sequence ID" value="NZ_BAABID010000008.1"/>
</dbReference>
<dbReference type="Proteomes" id="UP001500956">
    <property type="component" value="Unassembled WGS sequence"/>
</dbReference>
<dbReference type="NCBIfam" id="TIGR00247">
    <property type="entry name" value="endolytic transglycosylase MltG"/>
    <property type="match status" value="1"/>
</dbReference>
<evidence type="ECO:0000256" key="7">
    <source>
        <dbReference type="HAMAP-Rule" id="MF_02065"/>
    </source>
</evidence>
<dbReference type="InterPro" id="IPR003770">
    <property type="entry name" value="MLTG-like"/>
</dbReference>
<keyword evidence="3 7" id="KW-1133">Transmembrane helix</keyword>
<gene>
    <name evidence="7 9" type="primary">mltG</name>
    <name evidence="9" type="ORF">GCM10023216_18110</name>
</gene>
<dbReference type="PANTHER" id="PTHR30518">
    <property type="entry name" value="ENDOLYTIC MUREIN TRANSGLYCOSYLASE"/>
    <property type="match status" value="1"/>
</dbReference>
<evidence type="ECO:0000256" key="4">
    <source>
        <dbReference type="ARBA" id="ARBA00023136"/>
    </source>
</evidence>
<dbReference type="HAMAP" id="MF_02065">
    <property type="entry name" value="MltG"/>
    <property type="match status" value="1"/>
</dbReference>
<evidence type="ECO:0000256" key="5">
    <source>
        <dbReference type="ARBA" id="ARBA00023239"/>
    </source>
</evidence>
<comment type="subcellular location">
    <subcellularLocation>
        <location evidence="7">Cell membrane</location>
        <topology evidence="7">Single-pass membrane protein</topology>
    </subcellularLocation>
</comment>
<accession>A0ABP8YGK3</accession>
<comment type="catalytic activity">
    <reaction evidence="7">
        <text>a peptidoglycan chain = a peptidoglycan chain with N-acetyl-1,6-anhydromuramyl-[peptide] at the reducing end + a peptidoglycan chain with N-acetylglucosamine at the non-reducing end.</text>
        <dbReference type="EC" id="4.2.2.29"/>
    </reaction>
</comment>
<organism evidence="9 10">
    <name type="scientific">Isoptericola chiayiensis</name>
    <dbReference type="NCBI Taxonomy" id="579446"/>
    <lineage>
        <taxon>Bacteria</taxon>
        <taxon>Bacillati</taxon>
        <taxon>Actinomycetota</taxon>
        <taxon>Actinomycetes</taxon>
        <taxon>Micrococcales</taxon>
        <taxon>Promicromonosporaceae</taxon>
        <taxon>Isoptericola</taxon>
    </lineage>
</organism>
<dbReference type="EC" id="4.2.2.29" evidence="7"/>
<keyword evidence="10" id="KW-1185">Reference proteome</keyword>
<dbReference type="PANTHER" id="PTHR30518:SF2">
    <property type="entry name" value="ENDOLYTIC MUREIN TRANSGLYCOSYLASE"/>
    <property type="match status" value="1"/>
</dbReference>
<feature type="transmembrane region" description="Helical" evidence="7">
    <location>
        <begin position="41"/>
        <end position="60"/>
    </location>
</feature>
<evidence type="ECO:0000313" key="9">
    <source>
        <dbReference type="EMBL" id="GAA4727449.1"/>
    </source>
</evidence>
<keyword evidence="5 7" id="KW-0456">Lyase</keyword>
<evidence type="ECO:0000313" key="10">
    <source>
        <dbReference type="Proteomes" id="UP001500956"/>
    </source>
</evidence>
<feature type="site" description="Important for catalytic activity" evidence="7">
    <location>
        <position position="262"/>
    </location>
</feature>
<evidence type="ECO:0000256" key="6">
    <source>
        <dbReference type="ARBA" id="ARBA00023316"/>
    </source>
</evidence>
<comment type="caution">
    <text evidence="9">The sequence shown here is derived from an EMBL/GenBank/DDBJ whole genome shotgun (WGS) entry which is preliminary data.</text>
</comment>
<evidence type="ECO:0000256" key="8">
    <source>
        <dbReference type="SAM" id="MobiDB-lite"/>
    </source>
</evidence>
<name>A0ABP8YGK3_9MICO</name>
<dbReference type="Pfam" id="PF02618">
    <property type="entry name" value="YceG"/>
    <property type="match status" value="1"/>
</dbReference>
<protein>
    <recommendedName>
        <fullName evidence="7">Endolytic murein transglycosylase</fullName>
        <ecNumber evidence="7">4.2.2.29</ecNumber>
    </recommendedName>
    <alternativeName>
        <fullName evidence="7">Peptidoglycan lytic transglycosylase</fullName>
    </alternativeName>
    <alternativeName>
        <fullName evidence="7">Peptidoglycan polymerization terminase</fullName>
    </alternativeName>
</protein>
<proteinExistence type="inferred from homology"/>
<dbReference type="Gene3D" id="3.30.1490.480">
    <property type="entry name" value="Endolytic murein transglycosylase"/>
    <property type="match status" value="1"/>
</dbReference>
<sequence>MTDLFEPSTAHRPAAPPPSRGRSAASKRAARKRKRRRQQRTAFILIVLLGVLGVGGYFLFDRVGDVVAGFENPFDSAPEDYAGPGVDPVQVEIPEGATGAMMGEELVEADVVASVGAFNAAFEATPGAAGIQPGTYELLTQMNAADAVEALVANEKVEISVTIPEGFTVEQVVDKVASVTSITREDMEAALKSPKKIGLPGAADGNAEGWLFPKTYAVQPGDTAEDLLKTMVDQTKAELDSLGVSGGDRQDVLNKASMVEREAQNDEDRGKVARVLENRLEVGDALGIDATLAYGLGKPAHEITVSEWEDASLPYNTRANVGLPPTPIANPGAASVEAVANPPEGDWLWYVTVNLETGETKFTDNYQEFLGFRNEYQEWAAENGY</sequence>
<dbReference type="CDD" id="cd08010">
    <property type="entry name" value="MltG_like"/>
    <property type="match status" value="1"/>
</dbReference>